<dbReference type="AlphaFoldDB" id="A0A9Q1KHU1"/>
<protein>
    <submittedName>
        <fullName evidence="1">Uncharacterized protein</fullName>
    </submittedName>
</protein>
<organism evidence="1 2">
    <name type="scientific">Carnegiea gigantea</name>
    <dbReference type="NCBI Taxonomy" id="171969"/>
    <lineage>
        <taxon>Eukaryota</taxon>
        <taxon>Viridiplantae</taxon>
        <taxon>Streptophyta</taxon>
        <taxon>Embryophyta</taxon>
        <taxon>Tracheophyta</taxon>
        <taxon>Spermatophyta</taxon>
        <taxon>Magnoliopsida</taxon>
        <taxon>eudicotyledons</taxon>
        <taxon>Gunneridae</taxon>
        <taxon>Pentapetalae</taxon>
        <taxon>Caryophyllales</taxon>
        <taxon>Cactineae</taxon>
        <taxon>Cactaceae</taxon>
        <taxon>Cactoideae</taxon>
        <taxon>Echinocereeae</taxon>
        <taxon>Carnegiea</taxon>
    </lineage>
</organism>
<accession>A0A9Q1KHU1</accession>
<dbReference type="Proteomes" id="UP001153076">
    <property type="component" value="Unassembled WGS sequence"/>
</dbReference>
<proteinExistence type="predicted"/>
<evidence type="ECO:0000313" key="2">
    <source>
        <dbReference type="Proteomes" id="UP001153076"/>
    </source>
</evidence>
<name>A0A9Q1KHU1_9CARY</name>
<dbReference type="OrthoDB" id="1833977at2759"/>
<comment type="caution">
    <text evidence="1">The sequence shown here is derived from an EMBL/GenBank/DDBJ whole genome shotgun (WGS) entry which is preliminary data.</text>
</comment>
<dbReference type="EMBL" id="JAKOGI010000117">
    <property type="protein sequence ID" value="KAJ8443497.1"/>
    <property type="molecule type" value="Genomic_DNA"/>
</dbReference>
<reference evidence="1" key="1">
    <citation type="submission" date="2022-04" db="EMBL/GenBank/DDBJ databases">
        <title>Carnegiea gigantea Genome sequencing and assembly v2.</title>
        <authorList>
            <person name="Copetti D."/>
            <person name="Sanderson M.J."/>
            <person name="Burquez A."/>
            <person name="Wojciechowski M.F."/>
        </authorList>
    </citation>
    <scope>NUCLEOTIDE SEQUENCE</scope>
    <source>
        <strain evidence="1">SGP5-SGP5p</strain>
        <tissue evidence="1">Aerial part</tissue>
    </source>
</reference>
<gene>
    <name evidence="1" type="ORF">Cgig2_016980</name>
</gene>
<evidence type="ECO:0000313" key="1">
    <source>
        <dbReference type="EMBL" id="KAJ8443497.1"/>
    </source>
</evidence>
<keyword evidence="2" id="KW-1185">Reference proteome</keyword>
<sequence>MQIWRKMNSIITTSQTNRNAIAHCEKYFIELKELVEFDVGSIHCDEDGQEKVLNLLPNVLNPPNSSQKGVRNKRFKSIVEKKCDQVKQRRSKKLTKTDVGLSAAPSQITLSTFNHSSLVPHDQHRVGEGSFPPSSFHPTYFFHSANSSSVFMPVTAPPVLQQFHTDIINANANYNDKH</sequence>